<dbReference type="Gene3D" id="3.40.350.10">
    <property type="entry name" value="Creatinase/prolidase N-terminal domain"/>
    <property type="match status" value="1"/>
</dbReference>
<dbReference type="EMBL" id="CP009706">
    <property type="protein sequence ID" value="AIU73749.1"/>
    <property type="molecule type" value="Genomic_DNA"/>
</dbReference>
<dbReference type="OrthoDB" id="9761809at2"/>
<sequence>MYKSPSSALTACQLWLAKRNLDAVIINAKQNKFSHTGLLSASGYLFITRTSQHILVDSRYYHELSAKADSYQLHMTDTQHHAPAIINQILAQEKLACVGFEAEHLSYSQSLSLIEKINAEMIPICLDELRQIKARAEIDTIKSACLIADCACAHIRQYIRPGMTEHQIANELEWFMKNEGAEKTSFDTIVASGIRGAMPHAKASQKVVEAGEFITLDFGAQYQGYCSDMTRTFLVDSNDDKPLQEHPLYAIYQVVLQAQLAAIAAIRPGVRCCDIDGVARSIISAAGYGDFFGHNTGHAIGIDVHENPRFSPTDTTVLQASMLLTVEPGIYLPELGGVRIEDVVLITENGCEVLYQMPKQLLTTGEDIQ</sequence>
<dbReference type="GO" id="GO:0004177">
    <property type="term" value="F:aminopeptidase activity"/>
    <property type="evidence" value="ECO:0007669"/>
    <property type="project" value="UniProtKB-KW"/>
</dbReference>
<dbReference type="Proteomes" id="UP000029986">
    <property type="component" value="Chromosome"/>
</dbReference>
<evidence type="ECO:0000256" key="1">
    <source>
        <dbReference type="ARBA" id="ARBA00022801"/>
    </source>
</evidence>
<dbReference type="PANTHER" id="PTHR46112:SF3">
    <property type="entry name" value="AMINOPEPTIDASE YPDF"/>
    <property type="match status" value="1"/>
</dbReference>
<dbReference type="PANTHER" id="PTHR46112">
    <property type="entry name" value="AMINOPEPTIDASE"/>
    <property type="match status" value="1"/>
</dbReference>
<dbReference type="Pfam" id="PF01321">
    <property type="entry name" value="Creatinase_N"/>
    <property type="match status" value="1"/>
</dbReference>
<dbReference type="CDD" id="cd01092">
    <property type="entry name" value="APP-like"/>
    <property type="match status" value="1"/>
</dbReference>
<evidence type="ECO:0000313" key="4">
    <source>
        <dbReference type="EMBL" id="AIU73749.1"/>
    </source>
</evidence>
<feature type="domain" description="Creatinase N-terminal" evidence="3">
    <location>
        <begin position="11"/>
        <end position="131"/>
    </location>
</feature>
<proteinExistence type="predicted"/>
<feature type="domain" description="Peptidase M24" evidence="2">
    <location>
        <begin position="140"/>
        <end position="348"/>
    </location>
</feature>
<evidence type="ECO:0000313" key="5">
    <source>
        <dbReference type="Proteomes" id="UP000029986"/>
    </source>
</evidence>
<evidence type="ECO:0000259" key="2">
    <source>
        <dbReference type="Pfam" id="PF00557"/>
    </source>
</evidence>
<dbReference type="AlphaFoldDB" id="A0A097R4V3"/>
<dbReference type="SUPFAM" id="SSF55920">
    <property type="entry name" value="Creatinase/aminopeptidase"/>
    <property type="match status" value="1"/>
</dbReference>
<evidence type="ECO:0000259" key="3">
    <source>
        <dbReference type="Pfam" id="PF01321"/>
    </source>
</evidence>
<dbReference type="Gene3D" id="3.90.230.10">
    <property type="entry name" value="Creatinase/methionine aminopeptidase superfamily"/>
    <property type="match status" value="1"/>
</dbReference>
<reference evidence="4 5" key="1">
    <citation type="journal article" date="2014" name="Gut Pathog.">
        <title>Gene clusters of Hafnia alvei strain FB1 important in survival and pathogenesis: a draft genome perspective.</title>
        <authorList>
            <person name="Tan J.Y."/>
            <person name="Yin W.F."/>
            <person name="Chan K.G."/>
        </authorList>
    </citation>
    <scope>NUCLEOTIDE SEQUENCE [LARGE SCALE GENOMIC DNA]</scope>
    <source>
        <strain evidence="4 5">FB1</strain>
    </source>
</reference>
<dbReference type="InterPro" id="IPR000587">
    <property type="entry name" value="Creatinase_N"/>
</dbReference>
<keyword evidence="5" id="KW-1185">Reference proteome</keyword>
<dbReference type="InterPro" id="IPR000994">
    <property type="entry name" value="Pept_M24"/>
</dbReference>
<dbReference type="HOGENOM" id="CLU_017266_4_2_6"/>
<dbReference type="eggNOG" id="COG0006">
    <property type="taxonomic scope" value="Bacteria"/>
</dbReference>
<gene>
    <name evidence="4" type="ORF">AT03_16050</name>
</gene>
<keyword evidence="4" id="KW-0645">Protease</keyword>
<dbReference type="InterPro" id="IPR036005">
    <property type="entry name" value="Creatinase/aminopeptidase-like"/>
</dbReference>
<dbReference type="RefSeq" id="WP_025799793.1">
    <property type="nucleotide sequence ID" value="NZ_CP009706.1"/>
</dbReference>
<protein>
    <submittedName>
        <fullName evidence="4">Aminopeptidase</fullName>
    </submittedName>
</protein>
<keyword evidence="1" id="KW-0378">Hydrolase</keyword>
<keyword evidence="4" id="KW-0031">Aminopeptidase</keyword>
<dbReference type="SUPFAM" id="SSF53092">
    <property type="entry name" value="Creatinase/prolidase N-terminal domain"/>
    <property type="match status" value="1"/>
</dbReference>
<dbReference type="FunFam" id="3.90.230.10:FF:000014">
    <property type="entry name" value="Aminopeptidase P family protein"/>
    <property type="match status" value="1"/>
</dbReference>
<dbReference type="KEGG" id="hav:AT03_16050"/>
<name>A0A097R4V3_HAFAL</name>
<organism evidence="4 5">
    <name type="scientific">Hafnia alvei FB1</name>
    <dbReference type="NCBI Taxonomy" id="1453496"/>
    <lineage>
        <taxon>Bacteria</taxon>
        <taxon>Pseudomonadati</taxon>
        <taxon>Pseudomonadota</taxon>
        <taxon>Gammaproteobacteria</taxon>
        <taxon>Enterobacterales</taxon>
        <taxon>Hafniaceae</taxon>
        <taxon>Hafnia</taxon>
    </lineage>
</organism>
<dbReference type="InterPro" id="IPR050659">
    <property type="entry name" value="Peptidase_M24B"/>
</dbReference>
<dbReference type="Pfam" id="PF00557">
    <property type="entry name" value="Peptidase_M24"/>
    <property type="match status" value="1"/>
</dbReference>
<dbReference type="NCBIfam" id="NF007310">
    <property type="entry name" value="PRK09795.1"/>
    <property type="match status" value="1"/>
</dbReference>
<dbReference type="PATRIC" id="fig|1453496.5.peg.3286"/>
<dbReference type="InterPro" id="IPR029149">
    <property type="entry name" value="Creatin/AminoP/Spt16_N"/>
</dbReference>
<accession>A0A097R4V3</accession>